<dbReference type="InterPro" id="IPR036977">
    <property type="entry name" value="DNA_primase_Znf_CHC2"/>
</dbReference>
<proteinExistence type="predicted"/>
<dbReference type="EMBL" id="NWUO01000003">
    <property type="protein sequence ID" value="PNS12675.1"/>
    <property type="molecule type" value="Genomic_DNA"/>
</dbReference>
<evidence type="ECO:0000256" key="2">
    <source>
        <dbReference type="ARBA" id="ARBA00022771"/>
    </source>
</evidence>
<feature type="domain" description="Zinc finger CHC2-type" evidence="5">
    <location>
        <begin position="37"/>
        <end position="87"/>
    </location>
</feature>
<dbReference type="OrthoDB" id="5639125at2"/>
<gene>
    <name evidence="6" type="ORF">COO59_06040</name>
</gene>
<dbReference type="Gene3D" id="3.90.580.10">
    <property type="entry name" value="Zinc finger, CHC2-type domain"/>
    <property type="match status" value="1"/>
</dbReference>
<dbReference type="PANTHER" id="PTHR30313:SF2">
    <property type="entry name" value="DNA PRIMASE"/>
    <property type="match status" value="1"/>
</dbReference>
<dbReference type="SMART" id="SM00400">
    <property type="entry name" value="ZnF_CHCC"/>
    <property type="match status" value="1"/>
</dbReference>
<keyword evidence="2" id="KW-0863">Zinc-finger</keyword>
<evidence type="ECO:0000313" key="6">
    <source>
        <dbReference type="EMBL" id="PNS12675.1"/>
    </source>
</evidence>
<evidence type="ECO:0000256" key="4">
    <source>
        <dbReference type="SAM" id="MobiDB-lite"/>
    </source>
</evidence>
<accession>A0A2K1QCC2</accession>
<dbReference type="GO" id="GO:0003899">
    <property type="term" value="F:DNA-directed RNA polymerase activity"/>
    <property type="evidence" value="ECO:0007669"/>
    <property type="project" value="InterPro"/>
</dbReference>
<dbReference type="Pfam" id="PF01807">
    <property type="entry name" value="Zn_ribbon_DnaG"/>
    <property type="match status" value="1"/>
</dbReference>
<dbReference type="InterPro" id="IPR002694">
    <property type="entry name" value="Znf_CHC2"/>
</dbReference>
<protein>
    <recommendedName>
        <fullName evidence="5">Zinc finger CHC2-type domain-containing protein</fullName>
    </recommendedName>
</protein>
<comment type="caution">
    <text evidence="6">The sequence shown here is derived from an EMBL/GenBank/DDBJ whole genome shotgun (WGS) entry which is preliminary data.</text>
</comment>
<evidence type="ECO:0000256" key="3">
    <source>
        <dbReference type="ARBA" id="ARBA00022833"/>
    </source>
</evidence>
<evidence type="ECO:0000313" key="7">
    <source>
        <dbReference type="Proteomes" id="UP000236345"/>
    </source>
</evidence>
<evidence type="ECO:0000259" key="5">
    <source>
        <dbReference type="SMART" id="SM00400"/>
    </source>
</evidence>
<dbReference type="GO" id="GO:0006269">
    <property type="term" value="P:DNA replication, synthesis of primer"/>
    <property type="evidence" value="ECO:0007669"/>
    <property type="project" value="TreeGrafter"/>
</dbReference>
<reference evidence="7" key="1">
    <citation type="submission" date="2017-09" db="EMBL/GenBank/DDBJ databases">
        <authorList>
            <person name="Palmer M."/>
            <person name="Steenkamp E.T."/>
            <person name="Coetzee M.P."/>
            <person name="Avontuur J.R."/>
            <person name="Van Zyl E."/>
            <person name="Chan W.-Y."/>
            <person name="Blom J."/>
            <person name="Venter S.N."/>
        </authorList>
    </citation>
    <scope>NUCLEOTIDE SEQUENCE [LARGE SCALE GENOMIC DNA]</scope>
    <source>
        <strain evidence="7">QC88-366</strain>
    </source>
</reference>
<keyword evidence="3" id="KW-0862">Zinc</keyword>
<keyword evidence="7" id="KW-1185">Reference proteome</keyword>
<sequence length="260" mass="29184">MKGRMTPAELERLKRDVSLAAVAESQNRKLTKQGKDLVTLCPFHREKTPSCVISPDKNLYHCFGCNEAGSVLDWLQHTERLAHEVLGRTLDEMPPQTRKLLSLIQQMVREKAGQQNCQPAEVRFTRRDIRAWTNWSDNQLKVHCMRLSEMEYLLLHGGSRGHLLRYELLWNGGDGEENHLCGLLNMDENEGSNRKLVAGESKLSSSWCHVGAKLGDEKPTSEQAAQGPDASQACPEQNAVIRRKKKTPPPPSPSSTILPS</sequence>
<dbReference type="GO" id="GO:0005737">
    <property type="term" value="C:cytoplasm"/>
    <property type="evidence" value="ECO:0007669"/>
    <property type="project" value="TreeGrafter"/>
</dbReference>
<dbReference type="Proteomes" id="UP000236345">
    <property type="component" value="Unassembled WGS sequence"/>
</dbReference>
<dbReference type="RefSeq" id="WP_103058911.1">
    <property type="nucleotide sequence ID" value="NZ_BSOF01000028.1"/>
</dbReference>
<dbReference type="GO" id="GO:0008270">
    <property type="term" value="F:zinc ion binding"/>
    <property type="evidence" value="ECO:0007669"/>
    <property type="project" value="UniProtKB-KW"/>
</dbReference>
<feature type="region of interest" description="Disordered" evidence="4">
    <location>
        <begin position="212"/>
        <end position="260"/>
    </location>
</feature>
<dbReference type="PANTHER" id="PTHR30313">
    <property type="entry name" value="DNA PRIMASE"/>
    <property type="match status" value="1"/>
</dbReference>
<dbReference type="InterPro" id="IPR050219">
    <property type="entry name" value="DnaG_primase"/>
</dbReference>
<keyword evidence="1" id="KW-0479">Metal-binding</keyword>
<name>A0A2K1QCC2_9GAMM</name>
<dbReference type="GO" id="GO:0003677">
    <property type="term" value="F:DNA binding"/>
    <property type="evidence" value="ECO:0007669"/>
    <property type="project" value="InterPro"/>
</dbReference>
<dbReference type="AlphaFoldDB" id="A0A2K1QCC2"/>
<dbReference type="SUPFAM" id="SSF57783">
    <property type="entry name" value="Zinc beta-ribbon"/>
    <property type="match status" value="1"/>
</dbReference>
<organism evidence="6 7">
    <name type="scientific">Mixta theicola</name>
    <dbReference type="NCBI Taxonomy" id="1458355"/>
    <lineage>
        <taxon>Bacteria</taxon>
        <taxon>Pseudomonadati</taxon>
        <taxon>Pseudomonadota</taxon>
        <taxon>Gammaproteobacteria</taxon>
        <taxon>Enterobacterales</taxon>
        <taxon>Erwiniaceae</taxon>
        <taxon>Mixta</taxon>
    </lineage>
</organism>
<evidence type="ECO:0000256" key="1">
    <source>
        <dbReference type="ARBA" id="ARBA00022723"/>
    </source>
</evidence>